<evidence type="ECO:0000313" key="2">
    <source>
        <dbReference type="Proteomes" id="UP000887569"/>
    </source>
</evidence>
<evidence type="ECO:0000256" key="1">
    <source>
        <dbReference type="SAM" id="SignalP"/>
    </source>
</evidence>
<evidence type="ECO:0000313" key="3">
    <source>
        <dbReference type="WBParaSite" id="PgE548_g001_t01"/>
    </source>
</evidence>
<dbReference type="WBParaSite" id="PgE548_g001_t01">
    <property type="protein sequence ID" value="PgE548_g001_t01"/>
    <property type="gene ID" value="PgE548_g001"/>
</dbReference>
<accession>A0A915A8C1</accession>
<keyword evidence="1" id="KW-0732">Signal</keyword>
<name>A0A915A8C1_PARUN</name>
<feature type="signal peptide" evidence="1">
    <location>
        <begin position="1"/>
        <end position="19"/>
    </location>
</feature>
<reference evidence="3" key="1">
    <citation type="submission" date="2022-11" db="UniProtKB">
        <authorList>
            <consortium name="WormBaseParasite"/>
        </authorList>
    </citation>
    <scope>IDENTIFICATION</scope>
</reference>
<dbReference type="AlphaFoldDB" id="A0A915A8C1"/>
<protein>
    <submittedName>
        <fullName evidence="3">Secreted protein</fullName>
    </submittedName>
</protein>
<dbReference type="Proteomes" id="UP000887569">
    <property type="component" value="Unplaced"/>
</dbReference>
<sequence>MLVCYRCVVFTSTFALTAFVPVNVFEPCNHSDITNNSCARHLLCFLSRRWILPCIFQVRWSAIFLKQFVGKAVSSPGSVHRDTSEIFCFMKNHNIRPMKNHNTNRRCVVEIRKFSMHTFMLKQEY</sequence>
<organism evidence="2 3">
    <name type="scientific">Parascaris univalens</name>
    <name type="common">Nematode worm</name>
    <dbReference type="NCBI Taxonomy" id="6257"/>
    <lineage>
        <taxon>Eukaryota</taxon>
        <taxon>Metazoa</taxon>
        <taxon>Ecdysozoa</taxon>
        <taxon>Nematoda</taxon>
        <taxon>Chromadorea</taxon>
        <taxon>Rhabditida</taxon>
        <taxon>Spirurina</taxon>
        <taxon>Ascaridomorpha</taxon>
        <taxon>Ascaridoidea</taxon>
        <taxon>Ascarididae</taxon>
        <taxon>Parascaris</taxon>
    </lineage>
</organism>
<proteinExistence type="predicted"/>
<feature type="chain" id="PRO_5036919264" evidence="1">
    <location>
        <begin position="20"/>
        <end position="125"/>
    </location>
</feature>
<keyword evidence="2" id="KW-1185">Reference proteome</keyword>